<sequence>MFEKAFAVFMDDQQKLAHGARLERLQKNKTGEIKMLESVLWPVFQTFDGFELEYPMTSLTGVTIFVDVFYAPLGLAFESEGYVPHAGAITRERFSFERMRIRTIAMYGYKYIPFAWDEMEQRPEACRRSVYELLGRFSGSSSSSFNDLSVYERELVRCAVQLKRPFRMQDAMMALQLQGTTTRKVIKSLIAKRIIVGTGKQRNHKYELLPQALEQLWRG</sequence>
<protein>
    <submittedName>
        <fullName evidence="1">Uncharacterized protein</fullName>
    </submittedName>
</protein>
<gene>
    <name evidence="1" type="ORF">IDH44_03215</name>
</gene>
<evidence type="ECO:0000313" key="2">
    <source>
        <dbReference type="Proteomes" id="UP000621560"/>
    </source>
</evidence>
<dbReference type="Proteomes" id="UP000621560">
    <property type="component" value="Unassembled WGS sequence"/>
</dbReference>
<dbReference type="EMBL" id="JACXIZ010000008">
    <property type="protein sequence ID" value="MBD2844186.1"/>
    <property type="molecule type" value="Genomic_DNA"/>
</dbReference>
<organism evidence="1 2">
    <name type="scientific">Paenibacillus sabuli</name>
    <dbReference type="NCBI Taxonomy" id="2772509"/>
    <lineage>
        <taxon>Bacteria</taxon>
        <taxon>Bacillati</taxon>
        <taxon>Bacillota</taxon>
        <taxon>Bacilli</taxon>
        <taxon>Bacillales</taxon>
        <taxon>Paenibacillaceae</taxon>
        <taxon>Paenibacillus</taxon>
    </lineage>
</organism>
<accession>A0A927GQE3</accession>
<comment type="caution">
    <text evidence="1">The sequence shown here is derived from an EMBL/GenBank/DDBJ whole genome shotgun (WGS) entry which is preliminary data.</text>
</comment>
<keyword evidence="2" id="KW-1185">Reference proteome</keyword>
<reference evidence="1" key="1">
    <citation type="submission" date="2020-09" db="EMBL/GenBank/DDBJ databases">
        <title>A novel bacterium of genus Paenibacillus, isolated from South China Sea.</title>
        <authorList>
            <person name="Huang H."/>
            <person name="Mo K."/>
            <person name="Hu Y."/>
        </authorList>
    </citation>
    <scope>NUCLEOTIDE SEQUENCE</scope>
    <source>
        <strain evidence="1">IB182496</strain>
    </source>
</reference>
<dbReference type="AlphaFoldDB" id="A0A927GQE3"/>
<proteinExistence type="predicted"/>
<name>A0A927GQE3_9BACL</name>
<evidence type="ECO:0000313" key="1">
    <source>
        <dbReference type="EMBL" id="MBD2844186.1"/>
    </source>
</evidence>
<dbReference type="RefSeq" id="WP_190914644.1">
    <property type="nucleotide sequence ID" value="NZ_JACXIZ010000008.1"/>
</dbReference>